<name>A0A6G6GK93_9FLAO</name>
<dbReference type="SUPFAM" id="SSF55961">
    <property type="entry name" value="Bet v1-like"/>
    <property type="match status" value="1"/>
</dbReference>
<evidence type="ECO:0000313" key="3">
    <source>
        <dbReference type="EMBL" id="QIE58968.1"/>
    </source>
</evidence>
<evidence type="ECO:0000259" key="2">
    <source>
        <dbReference type="Pfam" id="PF08327"/>
    </source>
</evidence>
<dbReference type="InterPro" id="IPR013538">
    <property type="entry name" value="ASHA1/2-like_C"/>
</dbReference>
<evidence type="ECO:0000256" key="1">
    <source>
        <dbReference type="ARBA" id="ARBA00006817"/>
    </source>
</evidence>
<dbReference type="InterPro" id="IPR023393">
    <property type="entry name" value="START-like_dom_sf"/>
</dbReference>
<dbReference type="Pfam" id="PF08327">
    <property type="entry name" value="AHSA1"/>
    <property type="match status" value="1"/>
</dbReference>
<protein>
    <submittedName>
        <fullName evidence="3">SRPBCC domain-containing protein</fullName>
    </submittedName>
</protein>
<accession>A0A6G6GK93</accession>
<dbReference type="EMBL" id="CP049057">
    <property type="protein sequence ID" value="QIE58968.1"/>
    <property type="molecule type" value="Genomic_DNA"/>
</dbReference>
<dbReference type="RefSeq" id="WP_164678999.1">
    <property type="nucleotide sequence ID" value="NZ_CP049057.1"/>
</dbReference>
<evidence type="ECO:0000313" key="4">
    <source>
        <dbReference type="Proteomes" id="UP000505306"/>
    </source>
</evidence>
<sequence>MKNFDWTQFTRKIAIEASLQEIYDAWTIPAELERWFLSDASFLTSEGEERNKSESIQTNDTYAWKWYLWEGTETGTIRTANKKDTIAFTFAADDCIVTVSLKPYSKGTIVSLHQGNIPTTDKDKETIRLGCDSGWSFFLVNLKSVYEGGLDLRNKNPKLKKMLNA</sequence>
<dbReference type="Gene3D" id="3.30.530.20">
    <property type="match status" value="1"/>
</dbReference>
<feature type="domain" description="Activator of Hsp90 ATPase homologue 1/2-like C-terminal" evidence="2">
    <location>
        <begin position="17"/>
        <end position="145"/>
    </location>
</feature>
<dbReference type="AlphaFoldDB" id="A0A6G6GK93"/>
<organism evidence="3 4">
    <name type="scientific">Rasiella rasia</name>
    <dbReference type="NCBI Taxonomy" id="2744027"/>
    <lineage>
        <taxon>Bacteria</taxon>
        <taxon>Pseudomonadati</taxon>
        <taxon>Bacteroidota</taxon>
        <taxon>Flavobacteriia</taxon>
        <taxon>Flavobacteriales</taxon>
        <taxon>Flavobacteriaceae</taxon>
        <taxon>Rasiella</taxon>
    </lineage>
</organism>
<dbReference type="Proteomes" id="UP000505306">
    <property type="component" value="Chromosome"/>
</dbReference>
<reference evidence="3 4" key="1">
    <citation type="submission" date="2020-02" db="EMBL/GenBank/DDBJ databases">
        <title>Complete genome sequence of Flavobacteriaceae bacterium.</title>
        <authorList>
            <person name="Kim S.-J."/>
            <person name="Kim Y.-S."/>
            <person name="Kim K.-H."/>
        </authorList>
    </citation>
    <scope>NUCLEOTIDE SEQUENCE [LARGE SCALE GENOMIC DNA]</scope>
    <source>
        <strain evidence="3 4">RR4-40</strain>
    </source>
</reference>
<dbReference type="KEGG" id="mgel:G5B37_05145"/>
<dbReference type="CDD" id="cd07814">
    <property type="entry name" value="SRPBCC_CalC_Aha1-like"/>
    <property type="match status" value="1"/>
</dbReference>
<proteinExistence type="inferred from homology"/>
<comment type="similarity">
    <text evidence="1">Belongs to the AHA1 family.</text>
</comment>
<gene>
    <name evidence="3" type="ORF">G5B37_05145</name>
</gene>
<keyword evidence="4" id="KW-1185">Reference proteome</keyword>